<dbReference type="GO" id="GO:0006730">
    <property type="term" value="P:one-carbon metabolic process"/>
    <property type="evidence" value="ECO:0007669"/>
    <property type="project" value="UniProtKB-KW"/>
</dbReference>
<dbReference type="GO" id="GO:0005759">
    <property type="term" value="C:mitochondrial matrix"/>
    <property type="evidence" value="ECO:0007669"/>
    <property type="project" value="UniProtKB-SubCell"/>
</dbReference>
<dbReference type="GO" id="GO:0005524">
    <property type="term" value="F:ATP binding"/>
    <property type="evidence" value="ECO:0007669"/>
    <property type="project" value="UniProtKB-KW"/>
</dbReference>
<dbReference type="Pfam" id="PF08245">
    <property type="entry name" value="Mur_ligase_M"/>
    <property type="match status" value="1"/>
</dbReference>
<dbReference type="GO" id="GO:0004326">
    <property type="term" value="F:tetrahydrofolylpolyglutamate synthase activity"/>
    <property type="evidence" value="ECO:0007669"/>
    <property type="project" value="UniProtKB-EC"/>
</dbReference>
<keyword evidence="11" id="KW-0999">Mitochondrion inner membrane</keyword>
<comment type="function">
    <text evidence="17">Catalyzes conversion of folates to polyglutamate derivatives allowing concentration of folate compounds in the cell and the intracellular retention of these cofactors, which are important substrates for most of the folate-dependent enzymes that are involved in one-carbon transfer reactions involved in purine, pyrimidine and amino acid synthesis.</text>
</comment>
<feature type="binding site" evidence="19">
    <location>
        <position position="121"/>
    </location>
    <ligand>
        <name>Mg(2+)</name>
        <dbReference type="ChEBI" id="CHEBI:18420"/>
        <label>1</label>
    </ligand>
</feature>
<dbReference type="GO" id="GO:0005743">
    <property type="term" value="C:mitochondrial inner membrane"/>
    <property type="evidence" value="ECO:0007669"/>
    <property type="project" value="UniProtKB-SubCell"/>
</dbReference>
<dbReference type="EMBL" id="JAWDJX010000005">
    <property type="protein sequence ID" value="KAK3056556.1"/>
    <property type="molecule type" value="Genomic_DNA"/>
</dbReference>
<comment type="subcellular location">
    <subcellularLocation>
        <location evidence="3">Cytoplasm</location>
    </subcellularLocation>
    <subcellularLocation>
        <location evidence="1">Mitochondrion inner membrane</location>
    </subcellularLocation>
    <subcellularLocation>
        <location evidence="2">Mitochondrion matrix</location>
    </subcellularLocation>
</comment>
<evidence type="ECO:0000256" key="5">
    <source>
        <dbReference type="ARBA" id="ARBA00008276"/>
    </source>
</evidence>
<keyword evidence="7 17" id="KW-0554">One-carbon metabolism</keyword>
<evidence type="ECO:0000256" key="11">
    <source>
        <dbReference type="ARBA" id="ARBA00022792"/>
    </source>
</evidence>
<dbReference type="GO" id="GO:0046872">
    <property type="term" value="F:metal ion binding"/>
    <property type="evidence" value="ECO:0007669"/>
    <property type="project" value="UniProtKB-KW"/>
</dbReference>
<dbReference type="PIRSF" id="PIRSF038895">
    <property type="entry name" value="FPGS"/>
    <property type="match status" value="1"/>
</dbReference>
<keyword evidence="15" id="KW-0472">Membrane</keyword>
<keyword evidence="13 19" id="KW-0460">Magnesium</keyword>
<dbReference type="PROSITE" id="PS01012">
    <property type="entry name" value="FOLYLPOLYGLU_SYNT_2"/>
    <property type="match status" value="1"/>
</dbReference>
<evidence type="ECO:0000256" key="13">
    <source>
        <dbReference type="ARBA" id="ARBA00022842"/>
    </source>
</evidence>
<evidence type="ECO:0000256" key="3">
    <source>
        <dbReference type="ARBA" id="ARBA00004496"/>
    </source>
</evidence>
<keyword evidence="14" id="KW-0496">Mitochondrion</keyword>
<evidence type="ECO:0000256" key="4">
    <source>
        <dbReference type="ARBA" id="ARBA00005150"/>
    </source>
</evidence>
<dbReference type="AlphaFoldDB" id="A0AAJ0GFI3"/>
<feature type="binding site" evidence="19">
    <location>
        <position position="194"/>
    </location>
    <ligand>
        <name>Mg(2+)</name>
        <dbReference type="ChEBI" id="CHEBI:18420"/>
        <label>1</label>
    </ligand>
</feature>
<reference evidence="21" key="1">
    <citation type="submission" date="2023-04" db="EMBL/GenBank/DDBJ databases">
        <title>Black Yeasts Isolated from many extreme environments.</title>
        <authorList>
            <person name="Coleine C."/>
            <person name="Stajich J.E."/>
            <person name="Selbmann L."/>
        </authorList>
    </citation>
    <scope>NUCLEOTIDE SEQUENCE</scope>
    <source>
        <strain evidence="21">CCFEE 5312</strain>
    </source>
</reference>
<comment type="caution">
    <text evidence="21">The sequence shown here is derived from an EMBL/GenBank/DDBJ whole genome shotgun (WGS) entry which is preliminary data.</text>
</comment>
<comment type="similarity">
    <text evidence="5 17">Belongs to the folylpolyglutamate synthase family.</text>
</comment>
<sequence length="553" mass="61289">MGTRPAHPTYEVSQYAILTQKGDNLTTQDALTYLNSLQTKFAILEERRKKPPPDLKKNDALNEMLQWVCDIGYQRSDFDRLNPVHVAGTKGKGTTCAFVNSILAQSKARTQLPGKIGLFTSPHLLSVRERIRIDSKPVSEELFTRYFFEVWDRLEIAAERRNPEVKYKPAYLRYLTLLSLHIFMCEQVDVAVYEVGVGGEFDSTNVIAKPAVTGITALGIDHVQVLGATIEEIAWHKAGIFKTGAPAYTVRQPESAMEVLKQRAEEKRVALVEVPIAPCLRDVQIVPDEDFQKQNASLAVVLADRVLTKLGAAGGQGQGESAPSAALSGHRPLDIEQPLSEVFKAGLTSTVWRGRCETVETSYGKWLLDGAHTAESLEIVSDWFGRTVKQSTLSTSNGPLSVLVFNQQASHRDLRQLIETLQHRLIQKWDVRPQHAIFCTNVTYKTQEYKLDFVDANTDSNLLRGLNDQHEYARIWRQNDLECTTHVVASVEEAVETARDLITCSPGHPAYVLATGSFRLIGAVLTILEGEGIASEPSTTGGAHGESLVSQRL</sequence>
<dbReference type="Gene3D" id="3.40.1190.10">
    <property type="entry name" value="Mur-like, catalytic domain"/>
    <property type="match status" value="1"/>
</dbReference>
<dbReference type="SUPFAM" id="SSF53623">
    <property type="entry name" value="MurD-like peptide ligases, catalytic domain"/>
    <property type="match status" value="1"/>
</dbReference>
<dbReference type="InterPro" id="IPR036615">
    <property type="entry name" value="Mur_ligase_C_dom_sf"/>
</dbReference>
<evidence type="ECO:0000256" key="18">
    <source>
        <dbReference type="PIRSR" id="PIRSR038895-1"/>
    </source>
</evidence>
<keyword evidence="12 18" id="KW-0067">ATP-binding</keyword>
<feature type="binding site" evidence="18">
    <location>
        <position position="369"/>
    </location>
    <ligand>
        <name>ATP</name>
        <dbReference type="ChEBI" id="CHEBI:30616"/>
    </ligand>
</feature>
<dbReference type="InterPro" id="IPR023600">
    <property type="entry name" value="Folylpolyglutamate_synth_euk"/>
</dbReference>
<name>A0AAJ0GFI3_9PEZI</name>
<evidence type="ECO:0000256" key="10">
    <source>
        <dbReference type="ARBA" id="ARBA00022741"/>
    </source>
</evidence>
<dbReference type="InterPro" id="IPR018109">
    <property type="entry name" value="Folylpolyglutamate_synth_CS"/>
</dbReference>
<dbReference type="InterPro" id="IPR036565">
    <property type="entry name" value="Mur-like_cat_sf"/>
</dbReference>
<dbReference type="PANTHER" id="PTHR11136:SF5">
    <property type="entry name" value="FOLYLPOLYGLUTAMATE SYNTHASE, MITOCHONDRIAL"/>
    <property type="match status" value="1"/>
</dbReference>
<keyword evidence="8 17" id="KW-0436">Ligase</keyword>
<feature type="binding site" evidence="18">
    <location>
        <position position="355"/>
    </location>
    <ligand>
        <name>ATP</name>
        <dbReference type="ChEBI" id="CHEBI:30616"/>
    </ligand>
</feature>
<comment type="pathway">
    <text evidence="4 17">Cofactor biosynthesis; tetrahydrofolylpolyglutamate biosynthesis.</text>
</comment>
<feature type="binding site" evidence="19">
    <location>
        <position position="222"/>
    </location>
    <ligand>
        <name>Mg(2+)</name>
        <dbReference type="ChEBI" id="CHEBI:18420"/>
        <label>1</label>
    </ligand>
</feature>
<evidence type="ECO:0000256" key="12">
    <source>
        <dbReference type="ARBA" id="ARBA00022840"/>
    </source>
</evidence>
<keyword evidence="22" id="KW-1185">Reference proteome</keyword>
<dbReference type="Proteomes" id="UP001271007">
    <property type="component" value="Unassembled WGS sequence"/>
</dbReference>
<proteinExistence type="inferred from homology"/>
<evidence type="ECO:0000256" key="6">
    <source>
        <dbReference type="ARBA" id="ARBA00022490"/>
    </source>
</evidence>
<dbReference type="SUPFAM" id="SSF53244">
    <property type="entry name" value="MurD-like peptide ligases, peptide-binding domain"/>
    <property type="match status" value="1"/>
</dbReference>
<dbReference type="InterPro" id="IPR001645">
    <property type="entry name" value="Folylpolyglutamate_synth"/>
</dbReference>
<organism evidence="21 22">
    <name type="scientific">Extremus antarcticus</name>
    <dbReference type="NCBI Taxonomy" id="702011"/>
    <lineage>
        <taxon>Eukaryota</taxon>
        <taxon>Fungi</taxon>
        <taxon>Dikarya</taxon>
        <taxon>Ascomycota</taxon>
        <taxon>Pezizomycotina</taxon>
        <taxon>Dothideomycetes</taxon>
        <taxon>Dothideomycetidae</taxon>
        <taxon>Mycosphaerellales</taxon>
        <taxon>Extremaceae</taxon>
        <taxon>Extremus</taxon>
    </lineage>
</organism>
<dbReference type="InterPro" id="IPR013221">
    <property type="entry name" value="Mur_ligase_cen"/>
</dbReference>
<keyword evidence="10 18" id="KW-0547">Nucleotide-binding</keyword>
<evidence type="ECO:0000256" key="1">
    <source>
        <dbReference type="ARBA" id="ARBA00004273"/>
    </source>
</evidence>
<evidence type="ECO:0000313" key="21">
    <source>
        <dbReference type="EMBL" id="KAK3056556.1"/>
    </source>
</evidence>
<evidence type="ECO:0000256" key="16">
    <source>
        <dbReference type="ARBA" id="ARBA00047493"/>
    </source>
</evidence>
<dbReference type="FunFam" id="3.40.1190.10:FF:000009">
    <property type="entry name" value="Folylpolyglutamate synthase"/>
    <property type="match status" value="1"/>
</dbReference>
<dbReference type="PROSITE" id="PS01011">
    <property type="entry name" value="FOLYLPOLYGLU_SYNT_1"/>
    <property type="match status" value="1"/>
</dbReference>
<evidence type="ECO:0000256" key="17">
    <source>
        <dbReference type="PIRNR" id="PIRNR038895"/>
    </source>
</evidence>
<evidence type="ECO:0000256" key="2">
    <source>
        <dbReference type="ARBA" id="ARBA00004305"/>
    </source>
</evidence>
<keyword evidence="6" id="KW-0963">Cytoplasm</keyword>
<feature type="domain" description="Mur ligase central" evidence="20">
    <location>
        <begin position="86"/>
        <end position="267"/>
    </location>
</feature>
<dbReference type="PANTHER" id="PTHR11136">
    <property type="entry name" value="FOLYLPOLYGLUTAMATE SYNTHASE-RELATED"/>
    <property type="match status" value="1"/>
</dbReference>
<gene>
    <name evidence="21" type="primary">MET7</name>
    <name evidence="21" type="ORF">LTR09_002349</name>
</gene>
<comment type="catalytic activity">
    <reaction evidence="16 17">
        <text>(6S)-5,6,7,8-tetrahydrofolyl-(gamma-L-Glu)(n) + L-glutamate + ATP = (6S)-5,6,7,8-tetrahydrofolyl-(gamma-L-Glu)(n+1) + ADP + phosphate + H(+)</text>
        <dbReference type="Rhea" id="RHEA:10580"/>
        <dbReference type="Rhea" id="RHEA-COMP:14738"/>
        <dbReference type="Rhea" id="RHEA-COMP:14740"/>
        <dbReference type="ChEBI" id="CHEBI:15378"/>
        <dbReference type="ChEBI" id="CHEBI:29985"/>
        <dbReference type="ChEBI" id="CHEBI:30616"/>
        <dbReference type="ChEBI" id="CHEBI:43474"/>
        <dbReference type="ChEBI" id="CHEBI:141005"/>
        <dbReference type="ChEBI" id="CHEBI:456216"/>
        <dbReference type="EC" id="6.3.2.17"/>
    </reaction>
</comment>
<keyword evidence="9 19" id="KW-0479">Metal-binding</keyword>
<evidence type="ECO:0000256" key="19">
    <source>
        <dbReference type="PIRSR" id="PIRSR038895-2"/>
    </source>
</evidence>
<dbReference type="Gene3D" id="3.90.190.20">
    <property type="entry name" value="Mur ligase, C-terminal domain"/>
    <property type="match status" value="1"/>
</dbReference>
<evidence type="ECO:0000256" key="15">
    <source>
        <dbReference type="ARBA" id="ARBA00023136"/>
    </source>
</evidence>
<evidence type="ECO:0000256" key="9">
    <source>
        <dbReference type="ARBA" id="ARBA00022723"/>
    </source>
</evidence>
<evidence type="ECO:0000259" key="20">
    <source>
        <dbReference type="Pfam" id="PF08245"/>
    </source>
</evidence>
<dbReference type="NCBIfam" id="TIGR01499">
    <property type="entry name" value="folC"/>
    <property type="match status" value="1"/>
</dbReference>
<evidence type="ECO:0000313" key="22">
    <source>
        <dbReference type="Proteomes" id="UP001271007"/>
    </source>
</evidence>
<evidence type="ECO:0000256" key="14">
    <source>
        <dbReference type="ARBA" id="ARBA00023128"/>
    </source>
</evidence>
<protein>
    <recommendedName>
        <fullName evidence="17">Folylpolyglutamate synthase</fullName>
        <ecNumber evidence="17">6.3.2.17</ecNumber>
    </recommendedName>
    <alternativeName>
        <fullName evidence="17">Folylpoly-gamma-glutamate synthetase</fullName>
    </alternativeName>
    <alternativeName>
        <fullName evidence="17">Tetrahydrofolylpolyglutamate synthase</fullName>
    </alternativeName>
</protein>
<comment type="cofactor">
    <cofactor evidence="17">
        <name>a monovalent cation</name>
        <dbReference type="ChEBI" id="CHEBI:60242"/>
    </cofactor>
    <text evidence="17">A monovalent cation.</text>
</comment>
<evidence type="ECO:0000256" key="7">
    <source>
        <dbReference type="ARBA" id="ARBA00022563"/>
    </source>
</evidence>
<dbReference type="EC" id="6.3.2.17" evidence="17"/>
<accession>A0AAJ0GFI3</accession>
<evidence type="ECO:0000256" key="8">
    <source>
        <dbReference type="ARBA" id="ARBA00022598"/>
    </source>
</evidence>
<dbReference type="GO" id="GO:0005829">
    <property type="term" value="C:cytosol"/>
    <property type="evidence" value="ECO:0007669"/>
    <property type="project" value="TreeGrafter"/>
</dbReference>